<dbReference type="Gene3D" id="1.10.10.10">
    <property type="entry name" value="Winged helix-like DNA-binding domain superfamily/Winged helix DNA-binding domain"/>
    <property type="match status" value="1"/>
</dbReference>
<feature type="domain" description="Disease resistance protein winged helix" evidence="2">
    <location>
        <begin position="158"/>
        <end position="216"/>
    </location>
</feature>
<evidence type="ECO:0000259" key="2">
    <source>
        <dbReference type="Pfam" id="PF23559"/>
    </source>
</evidence>
<keyword evidence="1" id="KW-0677">Repeat</keyword>
<dbReference type="Pfam" id="PF23559">
    <property type="entry name" value="WHD_DRP"/>
    <property type="match status" value="1"/>
</dbReference>
<evidence type="ECO:0000313" key="4">
    <source>
        <dbReference type="Proteomes" id="UP000323000"/>
    </source>
</evidence>
<name>A0A5C7IFP9_9ROSI</name>
<dbReference type="InterPro" id="IPR044974">
    <property type="entry name" value="Disease_R_plants"/>
</dbReference>
<keyword evidence="4" id="KW-1185">Reference proteome</keyword>
<dbReference type="GO" id="GO:0098542">
    <property type="term" value="P:defense response to other organism"/>
    <property type="evidence" value="ECO:0007669"/>
    <property type="project" value="TreeGrafter"/>
</dbReference>
<proteinExistence type="predicted"/>
<dbReference type="EMBL" id="VAHF01000003">
    <property type="protein sequence ID" value="TXG67824.1"/>
    <property type="molecule type" value="Genomic_DNA"/>
</dbReference>
<dbReference type="InterPro" id="IPR036388">
    <property type="entry name" value="WH-like_DNA-bd_sf"/>
</dbReference>
<dbReference type="OrthoDB" id="1935686at2759"/>
<reference evidence="4" key="1">
    <citation type="journal article" date="2019" name="Gigascience">
        <title>De novo genome assembly of the endangered Acer yangbiense, a plant species with extremely small populations endemic to Yunnan Province, China.</title>
        <authorList>
            <person name="Yang J."/>
            <person name="Wariss H.M."/>
            <person name="Tao L."/>
            <person name="Zhang R."/>
            <person name="Yun Q."/>
            <person name="Hollingsworth P."/>
            <person name="Dao Z."/>
            <person name="Luo G."/>
            <person name="Guo H."/>
            <person name="Ma Y."/>
            <person name="Sun W."/>
        </authorList>
    </citation>
    <scope>NUCLEOTIDE SEQUENCE [LARGE SCALE GENOMIC DNA]</scope>
    <source>
        <strain evidence="4">cv. Malutang</strain>
    </source>
</reference>
<dbReference type="PANTHER" id="PTHR23155">
    <property type="entry name" value="DISEASE RESISTANCE PROTEIN RP"/>
    <property type="match status" value="1"/>
</dbReference>
<evidence type="ECO:0000313" key="3">
    <source>
        <dbReference type="EMBL" id="TXG67824.1"/>
    </source>
</evidence>
<dbReference type="InterPro" id="IPR058922">
    <property type="entry name" value="WHD_DRP"/>
</dbReference>
<dbReference type="PANTHER" id="PTHR23155:SF955">
    <property type="entry name" value="AAA+ ATPASE DOMAIN-CONTAINING PROTEIN"/>
    <property type="match status" value="1"/>
</dbReference>
<protein>
    <recommendedName>
        <fullName evidence="2">Disease resistance protein winged helix domain-containing protein</fullName>
    </recommendedName>
</protein>
<gene>
    <name evidence="3" type="ORF">EZV62_009099</name>
</gene>
<dbReference type="Proteomes" id="UP000323000">
    <property type="component" value="Chromosome 3"/>
</dbReference>
<dbReference type="AlphaFoldDB" id="A0A5C7IFP9"/>
<accession>A0A5C7IFP9</accession>
<evidence type="ECO:0000256" key="1">
    <source>
        <dbReference type="ARBA" id="ARBA00022737"/>
    </source>
</evidence>
<comment type="caution">
    <text evidence="3">The sequence shown here is derived from an EMBL/GenBank/DDBJ whole genome shotgun (WGS) entry which is preliminary data.</text>
</comment>
<sequence length="278" mass="31651">MVLTCQLNTSALISSPLSSASFINFKTSDFKAPSSPARFLKVFRVLRTTLSYEEYGDWSQTLDLRPLNDTESLEMLTDGDFSNESSLLESETLKTSLKAICNGWPFLITLLRGILSGKDKQDALPMLEYLCTREPLILSYYYESVPDYLKPCILYLAVFPRSYDISCRQLYQLWIAEGFIEENSETTADMYLEELNMRGFIHVMSRSSIGRIKTCRFPGATGDIAENEAEIQRFIGNASLNVDYPRKRLSVLSDPIEFLSKGYSSQNLRSFLWLTSEV</sequence>
<organism evidence="3 4">
    <name type="scientific">Acer yangbiense</name>
    <dbReference type="NCBI Taxonomy" id="1000413"/>
    <lineage>
        <taxon>Eukaryota</taxon>
        <taxon>Viridiplantae</taxon>
        <taxon>Streptophyta</taxon>
        <taxon>Embryophyta</taxon>
        <taxon>Tracheophyta</taxon>
        <taxon>Spermatophyta</taxon>
        <taxon>Magnoliopsida</taxon>
        <taxon>eudicotyledons</taxon>
        <taxon>Gunneridae</taxon>
        <taxon>Pentapetalae</taxon>
        <taxon>rosids</taxon>
        <taxon>malvids</taxon>
        <taxon>Sapindales</taxon>
        <taxon>Sapindaceae</taxon>
        <taxon>Hippocastanoideae</taxon>
        <taxon>Acereae</taxon>
        <taxon>Acer</taxon>
    </lineage>
</organism>